<evidence type="ECO:0000313" key="1">
    <source>
        <dbReference type="EMBL" id="KKN62623.1"/>
    </source>
</evidence>
<proteinExistence type="predicted"/>
<sequence>MAQSYFMFANHRYEIVRRGFTTAKEADEYSRKHYGGFAQYKKLTDGKYVLGVRRTPMRRR</sequence>
<organism evidence="1">
    <name type="scientific">marine sediment metagenome</name>
    <dbReference type="NCBI Taxonomy" id="412755"/>
    <lineage>
        <taxon>unclassified sequences</taxon>
        <taxon>metagenomes</taxon>
        <taxon>ecological metagenomes</taxon>
    </lineage>
</organism>
<comment type="caution">
    <text evidence="1">The sequence shown here is derived from an EMBL/GenBank/DDBJ whole genome shotgun (WGS) entry which is preliminary data.</text>
</comment>
<name>A0A0F9V9U8_9ZZZZ</name>
<dbReference type="EMBL" id="LAZR01000618">
    <property type="protein sequence ID" value="KKN62623.1"/>
    <property type="molecule type" value="Genomic_DNA"/>
</dbReference>
<gene>
    <name evidence="1" type="ORF">LCGC14_0510340</name>
</gene>
<reference evidence="1" key="1">
    <citation type="journal article" date="2015" name="Nature">
        <title>Complex archaea that bridge the gap between prokaryotes and eukaryotes.</title>
        <authorList>
            <person name="Spang A."/>
            <person name="Saw J.H."/>
            <person name="Jorgensen S.L."/>
            <person name="Zaremba-Niedzwiedzka K."/>
            <person name="Martijn J."/>
            <person name="Lind A.E."/>
            <person name="van Eijk R."/>
            <person name="Schleper C."/>
            <person name="Guy L."/>
            <person name="Ettema T.J."/>
        </authorList>
    </citation>
    <scope>NUCLEOTIDE SEQUENCE</scope>
</reference>
<protein>
    <submittedName>
        <fullName evidence="1">Uncharacterized protein</fullName>
    </submittedName>
</protein>
<dbReference type="AlphaFoldDB" id="A0A0F9V9U8"/>
<accession>A0A0F9V9U8</accession>